<keyword evidence="6 8" id="KW-1133">Transmembrane helix</keyword>
<evidence type="ECO:0000256" key="6">
    <source>
        <dbReference type="ARBA" id="ARBA00022989"/>
    </source>
</evidence>
<evidence type="ECO:0000256" key="4">
    <source>
        <dbReference type="ARBA" id="ARBA00022692"/>
    </source>
</evidence>
<accession>B0VII6</accession>
<dbReference type="InterPro" id="IPR029044">
    <property type="entry name" value="Nucleotide-diphossugar_trans"/>
</dbReference>
<keyword evidence="11" id="KW-1185">Reference proteome</keyword>
<dbReference type="CAZy" id="GT2">
    <property type="family name" value="Glycosyltransferase Family 2"/>
</dbReference>
<keyword evidence="2" id="KW-0328">Glycosyltransferase</keyword>
<dbReference type="PANTHER" id="PTHR48090">
    <property type="entry name" value="UNDECAPRENYL-PHOSPHATE 4-DEOXY-4-FORMAMIDO-L-ARABINOSE TRANSFERASE-RELATED"/>
    <property type="match status" value="1"/>
</dbReference>
<dbReference type="GO" id="GO:0004525">
    <property type="term" value="F:ribonuclease III activity"/>
    <property type="evidence" value="ECO:0007669"/>
    <property type="project" value="UniProtKB-EC"/>
</dbReference>
<reference evidence="10 11" key="1">
    <citation type="journal article" date="2008" name="J. Bacteriol.">
        <title>'Candidatus Cloacamonas acidaminovorans': genome sequence reconstruction provides a first glimpse of a new bacterial division.</title>
        <authorList>
            <person name="Pelletier E."/>
            <person name="Kreimeyer A."/>
            <person name="Bocs S."/>
            <person name="Rouy Z."/>
            <person name="Gyapay G."/>
            <person name="Chouari R."/>
            <person name="Riviere D."/>
            <person name="Ganesan A."/>
            <person name="Daegelen P."/>
            <person name="Sghir A."/>
            <person name="Cohen G.N."/>
            <person name="Medigue C."/>
            <person name="Weissenbach J."/>
            <person name="Le Paslier D."/>
        </authorList>
    </citation>
    <scope>NUCLEOTIDE SEQUENCE [LARGE SCALE GENOMIC DNA]</scope>
    <source>
        <strain evidence="11">Evry</strain>
    </source>
</reference>
<protein>
    <submittedName>
        <fullName evidence="10">Glycosyltransferase</fullName>
        <ecNumber evidence="10">3.1.26.3</ecNumber>
    </submittedName>
</protein>
<dbReference type="eggNOG" id="COG0463">
    <property type="taxonomic scope" value="Bacteria"/>
</dbReference>
<dbReference type="InterPro" id="IPR050256">
    <property type="entry name" value="Glycosyltransferase_2"/>
</dbReference>
<evidence type="ECO:0000256" key="8">
    <source>
        <dbReference type="SAM" id="Phobius"/>
    </source>
</evidence>
<gene>
    <name evidence="10" type="ordered locus">CLOAM1267</name>
</gene>
<evidence type="ECO:0000259" key="9">
    <source>
        <dbReference type="Pfam" id="PF00535"/>
    </source>
</evidence>
<dbReference type="GO" id="GO:0009103">
    <property type="term" value="P:lipopolysaccharide biosynthetic process"/>
    <property type="evidence" value="ECO:0007669"/>
    <property type="project" value="UniProtKB-KW"/>
</dbReference>
<name>B0VII6_CLOAI</name>
<dbReference type="GO" id="GO:0099621">
    <property type="term" value="F:undecaprenyl-phosphate 4-deoxy-4-formamido-L-arabinose transferase activity"/>
    <property type="evidence" value="ECO:0007669"/>
    <property type="project" value="TreeGrafter"/>
</dbReference>
<dbReference type="Gene3D" id="3.90.550.10">
    <property type="entry name" value="Spore Coat Polysaccharide Biosynthesis Protein SpsA, Chain A"/>
    <property type="match status" value="1"/>
</dbReference>
<dbReference type="SUPFAM" id="SSF53448">
    <property type="entry name" value="Nucleotide-diphospho-sugar transferases"/>
    <property type="match status" value="1"/>
</dbReference>
<dbReference type="CDD" id="cd04187">
    <property type="entry name" value="DPM1_like_bac"/>
    <property type="match status" value="1"/>
</dbReference>
<organism evidence="10 11">
    <name type="scientific">Cloacimonas acidaminovorans (strain Evry)</name>
    <dbReference type="NCBI Taxonomy" id="459349"/>
    <lineage>
        <taxon>Bacteria</taxon>
        <taxon>Pseudomonadati</taxon>
        <taxon>Candidatus Cloacimonadota</taxon>
        <taxon>Candidatus Cloacimonadia</taxon>
        <taxon>Candidatus Cloacimonadales</taxon>
        <taxon>Candidatus Cloacimonadaceae</taxon>
        <taxon>Candidatus Cloacimonas</taxon>
    </lineage>
</organism>
<dbReference type="OrthoDB" id="9802649at2"/>
<dbReference type="PANTHER" id="PTHR48090:SF3">
    <property type="entry name" value="UNDECAPRENYL-PHOSPHATE 4-DEOXY-4-FORMAMIDO-L-ARABINOSE TRANSFERASE"/>
    <property type="match status" value="1"/>
</dbReference>
<keyword evidence="7 8" id="KW-0472">Membrane</keyword>
<keyword evidence="1" id="KW-1003">Cell membrane</keyword>
<feature type="domain" description="Glycosyltransferase 2-like" evidence="9">
    <location>
        <begin position="4"/>
        <end position="163"/>
    </location>
</feature>
<feature type="transmembrane region" description="Helical" evidence="8">
    <location>
        <begin position="228"/>
        <end position="252"/>
    </location>
</feature>
<dbReference type="HOGENOM" id="CLU_033536_0_0_0"/>
<evidence type="ECO:0000256" key="1">
    <source>
        <dbReference type="ARBA" id="ARBA00022475"/>
    </source>
</evidence>
<keyword evidence="10" id="KW-0378">Hydrolase</keyword>
<dbReference type="AlphaFoldDB" id="B0VII6"/>
<dbReference type="KEGG" id="caci:CLOAM1267"/>
<dbReference type="GO" id="GO:0005886">
    <property type="term" value="C:plasma membrane"/>
    <property type="evidence" value="ECO:0007669"/>
    <property type="project" value="TreeGrafter"/>
</dbReference>
<feature type="transmembrane region" description="Helical" evidence="8">
    <location>
        <begin position="264"/>
        <end position="285"/>
    </location>
</feature>
<dbReference type="STRING" id="459349.CLOAM1267"/>
<evidence type="ECO:0000256" key="2">
    <source>
        <dbReference type="ARBA" id="ARBA00022676"/>
    </source>
</evidence>
<evidence type="ECO:0000256" key="5">
    <source>
        <dbReference type="ARBA" id="ARBA00022985"/>
    </source>
</evidence>
<dbReference type="EC" id="3.1.26.3" evidence="10"/>
<dbReference type="Pfam" id="PF00535">
    <property type="entry name" value="Glycos_transf_2"/>
    <property type="match status" value="1"/>
</dbReference>
<keyword evidence="5" id="KW-0448">Lipopolysaccharide biosynthesis</keyword>
<dbReference type="EMBL" id="CU466930">
    <property type="protein sequence ID" value="CAO81127.1"/>
    <property type="molecule type" value="Genomic_DNA"/>
</dbReference>
<evidence type="ECO:0000256" key="3">
    <source>
        <dbReference type="ARBA" id="ARBA00022679"/>
    </source>
</evidence>
<evidence type="ECO:0000313" key="10">
    <source>
        <dbReference type="EMBL" id="CAO81127.1"/>
    </source>
</evidence>
<keyword evidence="4 8" id="KW-0812">Transmembrane</keyword>
<keyword evidence="3" id="KW-0808">Transferase</keyword>
<evidence type="ECO:0000256" key="7">
    <source>
        <dbReference type="ARBA" id="ARBA00023136"/>
    </source>
</evidence>
<sequence length="330" mass="37758">MKLSFIIPVLNEQESLKELYTEILQNCQGYEYEIIFIDDGSVDNSFAVMQELAENDEKVKAVKFRRNFGKATALQVGFNLAEGDIIFTLDGDLQDNPVEIPNFIAKLNEGYDLVSGWKRKRRDPLYKILPSKLFNFVTAKTFHLKIKDYNCGFKAYRHPLEKELVLYGEMHRYIPVLAHSLGYKVGEIPVAHRPRKFGKSKYGKERYLRGFFDLLTVKMITQYSKSPLYLFGRVGIASTFIGLVISIYLAILKLFYSQPLSNRPLLFLGILLILGGLQFISMGLISELIVNRFRQGNRTPVSITHCLNIESPVPLLESKQPFIELGDRKG</sequence>
<dbReference type="RefSeq" id="WP_015424985.1">
    <property type="nucleotide sequence ID" value="NC_020449.1"/>
</dbReference>
<dbReference type="Proteomes" id="UP000002019">
    <property type="component" value="Chromosome"/>
</dbReference>
<proteinExistence type="predicted"/>
<dbReference type="InterPro" id="IPR001173">
    <property type="entry name" value="Glyco_trans_2-like"/>
</dbReference>
<evidence type="ECO:0000313" key="11">
    <source>
        <dbReference type="Proteomes" id="UP000002019"/>
    </source>
</evidence>